<name>A0A0D7A614_9AGAR</name>
<dbReference type="PANTHER" id="PTHR46564:SF1">
    <property type="entry name" value="TRANSPOSASE"/>
    <property type="match status" value="1"/>
</dbReference>
<evidence type="ECO:0000313" key="1">
    <source>
        <dbReference type="EMBL" id="KIY45331.1"/>
    </source>
</evidence>
<sequence length="208" mass="23951">MPFRKIHKDVKWAAVRLYLGGVLGLHDILDCLQVSRASLFRWAKLFRETGSVASRKNVWTHGPKRALHCTDLDCLLTMVRAHPQWFLDELSELLATNHFISVHHTTIHRELVRHDITTKALSKAAKERSALLRAHYTHRIAQYTPEQLGFIDETSKDERTVQLTGTGYLTIDGMTACTTVEGSMTREKFLHFLEHHVVRYNVGLFMTF</sequence>
<protein>
    <recommendedName>
        <fullName evidence="3">Winged helix-turn helix domain-containing protein</fullName>
    </recommendedName>
</protein>
<keyword evidence="2" id="KW-1185">Reference proteome</keyword>
<organism evidence="1 2">
    <name type="scientific">Fistulina hepatica ATCC 64428</name>
    <dbReference type="NCBI Taxonomy" id="1128425"/>
    <lineage>
        <taxon>Eukaryota</taxon>
        <taxon>Fungi</taxon>
        <taxon>Dikarya</taxon>
        <taxon>Basidiomycota</taxon>
        <taxon>Agaricomycotina</taxon>
        <taxon>Agaricomycetes</taxon>
        <taxon>Agaricomycetidae</taxon>
        <taxon>Agaricales</taxon>
        <taxon>Fistulinaceae</taxon>
        <taxon>Fistulina</taxon>
    </lineage>
</organism>
<dbReference type="SUPFAM" id="SSF46689">
    <property type="entry name" value="Homeodomain-like"/>
    <property type="match status" value="1"/>
</dbReference>
<dbReference type="PANTHER" id="PTHR46564">
    <property type="entry name" value="TRANSPOSASE"/>
    <property type="match status" value="1"/>
</dbReference>
<dbReference type="Proteomes" id="UP000054144">
    <property type="component" value="Unassembled WGS sequence"/>
</dbReference>
<dbReference type="InterPro" id="IPR009057">
    <property type="entry name" value="Homeodomain-like_sf"/>
</dbReference>
<evidence type="ECO:0000313" key="2">
    <source>
        <dbReference type="Proteomes" id="UP000054144"/>
    </source>
</evidence>
<proteinExistence type="predicted"/>
<gene>
    <name evidence="1" type="ORF">FISHEDRAFT_49553</name>
</gene>
<reference evidence="1 2" key="1">
    <citation type="journal article" date="2015" name="Fungal Genet. Biol.">
        <title>Evolution of novel wood decay mechanisms in Agaricales revealed by the genome sequences of Fistulina hepatica and Cylindrobasidium torrendii.</title>
        <authorList>
            <person name="Floudas D."/>
            <person name="Held B.W."/>
            <person name="Riley R."/>
            <person name="Nagy L.G."/>
            <person name="Koehler G."/>
            <person name="Ransdell A.S."/>
            <person name="Younus H."/>
            <person name="Chow J."/>
            <person name="Chiniquy J."/>
            <person name="Lipzen A."/>
            <person name="Tritt A."/>
            <person name="Sun H."/>
            <person name="Haridas S."/>
            <person name="LaButti K."/>
            <person name="Ohm R.A."/>
            <person name="Kues U."/>
            <person name="Blanchette R.A."/>
            <person name="Grigoriev I.V."/>
            <person name="Minto R.E."/>
            <person name="Hibbett D.S."/>
        </authorList>
    </citation>
    <scope>NUCLEOTIDE SEQUENCE [LARGE SCALE GENOMIC DNA]</scope>
    <source>
        <strain evidence="1 2">ATCC 64428</strain>
    </source>
</reference>
<dbReference type="AlphaFoldDB" id="A0A0D7A614"/>
<dbReference type="EMBL" id="KN882053">
    <property type="protein sequence ID" value="KIY45331.1"/>
    <property type="molecule type" value="Genomic_DNA"/>
</dbReference>
<evidence type="ECO:0008006" key="3">
    <source>
        <dbReference type="Google" id="ProtNLM"/>
    </source>
</evidence>
<accession>A0A0D7A614</accession>
<dbReference type="OrthoDB" id="2994945at2759"/>